<dbReference type="OrthoDB" id="1657402at2759"/>
<keyword evidence="5" id="KW-0964">Secreted</keyword>
<keyword evidence="9" id="KW-0325">Glycoprotein</keyword>
<feature type="domain" description="Beta-galactosidase" evidence="15">
    <location>
        <begin position="394"/>
        <end position="573"/>
    </location>
</feature>
<dbReference type="FunFam" id="2.102.20.10:FF:000001">
    <property type="entry name" value="Beta-galactosidase A"/>
    <property type="match status" value="1"/>
</dbReference>
<dbReference type="InterPro" id="IPR037110">
    <property type="entry name" value="Betagal_dom2_sf"/>
</dbReference>
<dbReference type="InterPro" id="IPR008979">
    <property type="entry name" value="Galactose-bd-like_sf"/>
</dbReference>
<evidence type="ECO:0000256" key="7">
    <source>
        <dbReference type="ARBA" id="ARBA00022801"/>
    </source>
</evidence>
<dbReference type="FunFam" id="3.20.20.80:FF:000040">
    <property type="entry name" value="Beta-galactosidase A"/>
    <property type="match status" value="1"/>
</dbReference>
<evidence type="ECO:0000256" key="10">
    <source>
        <dbReference type="ARBA" id="ARBA00023277"/>
    </source>
</evidence>
<evidence type="ECO:0000256" key="9">
    <source>
        <dbReference type="ARBA" id="ARBA00023180"/>
    </source>
</evidence>
<dbReference type="Pfam" id="PF01301">
    <property type="entry name" value="Glyco_hydro_35"/>
    <property type="match status" value="1"/>
</dbReference>
<proteinExistence type="inferred from homology"/>
<evidence type="ECO:0000256" key="5">
    <source>
        <dbReference type="ARBA" id="ARBA00022525"/>
    </source>
</evidence>
<dbReference type="InterPro" id="IPR018954">
    <property type="entry name" value="Betagal_dom2"/>
</dbReference>
<keyword evidence="17" id="KW-1185">Reference proteome</keyword>
<comment type="catalytic activity">
    <reaction evidence="1 13">
        <text>Hydrolysis of terminal non-reducing beta-D-galactose residues in beta-D-galactosides.</text>
        <dbReference type="EC" id="3.2.1.23"/>
    </reaction>
</comment>
<dbReference type="SUPFAM" id="SSF51445">
    <property type="entry name" value="(Trans)glycosidases"/>
    <property type="match status" value="1"/>
</dbReference>
<dbReference type="FunFam" id="2.60.120.260:FF:000065">
    <property type="entry name" value="Beta-galactosidase A"/>
    <property type="match status" value="1"/>
</dbReference>
<dbReference type="InterPro" id="IPR025300">
    <property type="entry name" value="BetaGal_jelly_roll_dom"/>
</dbReference>
<keyword evidence="7 13" id="KW-0378">Hydrolase</keyword>
<organism evidence="16 17">
    <name type="scientific">Penicillium brasilianum</name>
    <dbReference type="NCBI Taxonomy" id="104259"/>
    <lineage>
        <taxon>Eukaryota</taxon>
        <taxon>Fungi</taxon>
        <taxon>Dikarya</taxon>
        <taxon>Ascomycota</taxon>
        <taxon>Pezizomycotina</taxon>
        <taxon>Eurotiomycetes</taxon>
        <taxon>Eurotiomycetidae</taxon>
        <taxon>Eurotiales</taxon>
        <taxon>Aspergillaceae</taxon>
        <taxon>Penicillium</taxon>
    </lineage>
</organism>
<protein>
    <recommendedName>
        <fullName evidence="4 13">Beta-galactosidase</fullName>
        <ecNumber evidence="4 13">3.2.1.23</ecNumber>
    </recommendedName>
</protein>
<dbReference type="InterPro" id="IPR031330">
    <property type="entry name" value="Gly_Hdrlase_35_cat"/>
</dbReference>
<evidence type="ECO:0000313" key="16">
    <source>
        <dbReference type="EMBL" id="CEO58763.1"/>
    </source>
</evidence>
<evidence type="ECO:0000256" key="1">
    <source>
        <dbReference type="ARBA" id="ARBA00001412"/>
    </source>
</evidence>
<dbReference type="SUPFAM" id="SSF117100">
    <property type="entry name" value="Beta-galactosidase LacA, domain 3"/>
    <property type="match status" value="1"/>
</dbReference>
<evidence type="ECO:0000256" key="4">
    <source>
        <dbReference type="ARBA" id="ARBA00012756"/>
    </source>
</evidence>
<dbReference type="PROSITE" id="PS01182">
    <property type="entry name" value="GLYCOSYL_HYDROL_F35"/>
    <property type="match status" value="1"/>
</dbReference>
<dbReference type="Gene3D" id="2.102.20.10">
    <property type="entry name" value="Beta-galactosidase, domain 2"/>
    <property type="match status" value="1"/>
</dbReference>
<reference evidence="17" key="1">
    <citation type="journal article" date="2015" name="Genome Announc.">
        <title>Draft genome sequence of the fungus Penicillium brasilianum MG11.</title>
        <authorList>
            <person name="Horn F."/>
            <person name="Linde J."/>
            <person name="Mattern D.J."/>
            <person name="Walther G."/>
            <person name="Guthke R."/>
            <person name="Brakhage A.A."/>
            <person name="Valiante V."/>
        </authorList>
    </citation>
    <scope>NUCLEOTIDE SEQUENCE [LARGE SCALE GENOMIC DNA]</scope>
    <source>
        <strain evidence="17">MG11</strain>
    </source>
</reference>
<sequence>MLLLGSNLHFAAWVAFIFTPGLVLGTRLFDPAQRRDALQNLVTWDKHSLSIRGERIMIFSGEFHPFRLPVPDLWLDVFQKIKSMGFTGVSFYVDWGLVEGSPGHVSTGGIWNLEKFFDAATQAGIYLIARPGPYINAETTAGGIPGWVLRKNATIRSDDPEYLNTTTNYMATMGRIIEKAQITHGGPVILVQPENEYSTWPGVTDFPTSMNRRYMDYVKRQLLDAGITVPLIVNDNEAEGYWAPGSGLGAVDVYGIDSYPLRYDCAHPSVWPTYRFPYDWQVVHERESPSTPFAIAEFQGGSGEGWGGVAEEKCGELVNAEAARVVYKNNYSFGVKLLNIYMTYGGTNWGNLGYQAGYTSYDYGAAITEERGIWREKYSEQKLEANFLKVSPAYLTATPKLGVNGSYGAPASIAVTPLFGNSTSTNFYVIRHADFTSMENTHYSLTVSTSVGNVSIPQLGGSLSLNGRDSKFHVTDYDLDGINLIYSTAEIFTWAKGPGSSRVLVLYGGAGETHEFAISRHLGNPAIIEGDDVSFHLKGSTWVVRWQVALSRCVLRVSYLEIYLVWRNEAYNYWALELPASHPIGNFSSPSKELVIVKGGYLIRSAKMVDKQLWLSGDVNMTTEVEVISTPVDQLEGLIFNGEQMKASRTKTGKLSAVIEYQPSTLHIPELTNLQWKYIDSLPEIKSSYDDSAWKSCDKLTTHNPRDLDTPTTLYAMDYGFHTGSLLYRGYFSANGLESYIWLNISGGTGFGHSVWLDSTFLGSWPGTGTNATITQNLTIPTSLSTGTQHTITVLIDHMGQDEEAPGTDAIKFPRGILGYQLSHHEQSDLSWKVTGNLGGEQYQDLARGPLNEGAMFAERQGYHYPNPPASEWEVSSPFKNGLSKAGVGFYTTSFELDIPHGWDVPLSIVFSNSTAEDSSQTTSRHNYRCQLYINGYQYGKYINNLGPQMSYPIPEGILNHNGINYIALTLWAQDPSGAKIGGLDLVPSALIRSDYFKPRPAPQPTWKLRQGAY</sequence>
<dbReference type="InterPro" id="IPR001944">
    <property type="entry name" value="Glycoside_Hdrlase_35"/>
</dbReference>
<evidence type="ECO:0000256" key="3">
    <source>
        <dbReference type="ARBA" id="ARBA00009809"/>
    </source>
</evidence>
<dbReference type="Gene3D" id="3.20.20.80">
    <property type="entry name" value="Glycosidases"/>
    <property type="match status" value="1"/>
</dbReference>
<keyword evidence="8" id="KW-1015">Disulfide bond</keyword>
<evidence type="ECO:0000256" key="13">
    <source>
        <dbReference type="RuleBase" id="RU000675"/>
    </source>
</evidence>
<dbReference type="AlphaFoldDB" id="A0A0F7VA01"/>
<evidence type="ECO:0000256" key="2">
    <source>
        <dbReference type="ARBA" id="ARBA00004613"/>
    </source>
</evidence>
<dbReference type="EC" id="3.2.1.23" evidence="4 13"/>
<dbReference type="SMART" id="SM01029">
    <property type="entry name" value="BetaGal_dom2"/>
    <property type="match status" value="1"/>
</dbReference>
<dbReference type="Gene3D" id="2.60.120.260">
    <property type="entry name" value="Galactose-binding domain-like"/>
    <property type="match status" value="2"/>
</dbReference>
<dbReference type="GO" id="GO:0005576">
    <property type="term" value="C:extracellular region"/>
    <property type="evidence" value="ECO:0007669"/>
    <property type="project" value="UniProtKB-SubCell"/>
</dbReference>
<keyword evidence="10" id="KW-0119">Carbohydrate metabolism</keyword>
<evidence type="ECO:0000256" key="8">
    <source>
        <dbReference type="ARBA" id="ARBA00023157"/>
    </source>
</evidence>
<dbReference type="STRING" id="104259.A0A0F7VA01"/>
<comment type="subcellular location">
    <subcellularLocation>
        <location evidence="2">Secreted</location>
    </subcellularLocation>
</comment>
<evidence type="ECO:0000256" key="6">
    <source>
        <dbReference type="ARBA" id="ARBA00022729"/>
    </source>
</evidence>
<dbReference type="Proteomes" id="UP000042958">
    <property type="component" value="Unassembled WGS sequence"/>
</dbReference>
<accession>A0A0F7VA01</accession>
<dbReference type="InterPro" id="IPR036833">
    <property type="entry name" value="BetaGal_dom3_sf"/>
</dbReference>
<name>A0A0F7VA01_PENBI</name>
<dbReference type="PRINTS" id="PR00742">
    <property type="entry name" value="GLHYDRLASE35"/>
</dbReference>
<dbReference type="InterPro" id="IPR017853">
    <property type="entry name" value="GH"/>
</dbReference>
<evidence type="ECO:0000313" key="17">
    <source>
        <dbReference type="Proteomes" id="UP000042958"/>
    </source>
</evidence>
<dbReference type="SUPFAM" id="SSF51011">
    <property type="entry name" value="Glycosyl hydrolase domain"/>
    <property type="match status" value="1"/>
</dbReference>
<dbReference type="EMBL" id="CDHK01000003">
    <property type="protein sequence ID" value="CEO58763.1"/>
    <property type="molecule type" value="Genomic_DNA"/>
</dbReference>
<comment type="similarity">
    <text evidence="3 14">Belongs to the glycosyl hydrolase 35 family.</text>
</comment>
<dbReference type="Pfam" id="PF13363">
    <property type="entry name" value="BetaGal_dom3"/>
    <property type="match status" value="1"/>
</dbReference>
<evidence type="ECO:0000256" key="14">
    <source>
        <dbReference type="RuleBase" id="RU003679"/>
    </source>
</evidence>
<evidence type="ECO:0000259" key="15">
    <source>
        <dbReference type="SMART" id="SM01029"/>
    </source>
</evidence>
<evidence type="ECO:0000256" key="12">
    <source>
        <dbReference type="ARBA" id="ARBA00023326"/>
    </source>
</evidence>
<gene>
    <name evidence="16" type="ORF">PMG11_03467</name>
</gene>
<dbReference type="Pfam" id="PF13364">
    <property type="entry name" value="BetaGal_ABD2"/>
    <property type="match status" value="2"/>
</dbReference>
<dbReference type="SUPFAM" id="SSF49785">
    <property type="entry name" value="Galactose-binding domain-like"/>
    <property type="match status" value="2"/>
</dbReference>
<dbReference type="PANTHER" id="PTHR23421">
    <property type="entry name" value="BETA-GALACTOSIDASE RELATED"/>
    <property type="match status" value="1"/>
</dbReference>
<dbReference type="GO" id="GO:0000272">
    <property type="term" value="P:polysaccharide catabolic process"/>
    <property type="evidence" value="ECO:0007669"/>
    <property type="project" value="UniProtKB-KW"/>
</dbReference>
<evidence type="ECO:0000256" key="11">
    <source>
        <dbReference type="ARBA" id="ARBA00023295"/>
    </source>
</evidence>
<dbReference type="InterPro" id="IPR025972">
    <property type="entry name" value="BetaGal_dom3"/>
</dbReference>
<keyword evidence="12" id="KW-0624">Polysaccharide degradation</keyword>
<dbReference type="Pfam" id="PF10435">
    <property type="entry name" value="BetaGal_dom2"/>
    <property type="match status" value="1"/>
</dbReference>
<dbReference type="Gene3D" id="2.60.390.10">
    <property type="entry name" value="Beta-galactosidase, domain 3"/>
    <property type="match status" value="1"/>
</dbReference>
<keyword evidence="11 13" id="KW-0326">Glycosidase</keyword>
<dbReference type="FunFam" id="2.60.120.260:FF:000088">
    <property type="entry name" value="Beta-galactosidase A"/>
    <property type="match status" value="1"/>
</dbReference>
<dbReference type="GO" id="GO:0004565">
    <property type="term" value="F:beta-galactosidase activity"/>
    <property type="evidence" value="ECO:0007669"/>
    <property type="project" value="UniProtKB-EC"/>
</dbReference>
<keyword evidence="6" id="KW-0732">Signal</keyword>
<dbReference type="InterPro" id="IPR019801">
    <property type="entry name" value="Glyco_hydro_35_CS"/>
</dbReference>